<organism evidence="1 2">
    <name type="scientific">Aspergillus cavernicola</name>
    <dbReference type="NCBI Taxonomy" id="176166"/>
    <lineage>
        <taxon>Eukaryota</taxon>
        <taxon>Fungi</taxon>
        <taxon>Dikarya</taxon>
        <taxon>Ascomycota</taxon>
        <taxon>Pezizomycotina</taxon>
        <taxon>Eurotiomycetes</taxon>
        <taxon>Eurotiomycetidae</taxon>
        <taxon>Eurotiales</taxon>
        <taxon>Aspergillaceae</taxon>
        <taxon>Aspergillus</taxon>
        <taxon>Aspergillus subgen. Nidulantes</taxon>
    </lineage>
</organism>
<comment type="caution">
    <text evidence="1">The sequence shown here is derived from an EMBL/GenBank/DDBJ whole genome shotgun (WGS) entry which is preliminary data.</text>
</comment>
<dbReference type="EMBL" id="JBFXLS010000039">
    <property type="protein sequence ID" value="KAL2825062.1"/>
    <property type="molecule type" value="Genomic_DNA"/>
</dbReference>
<sequence>MLSLVVKLTGVSVMHLQCCRSISQTNHQQELALPWAQLCVLWNQPEPSLVDFLALREIWHRANDSFVFKQGFDGHVYRYGTPVYSSLIVLICWRTL</sequence>
<dbReference type="Proteomes" id="UP001610335">
    <property type="component" value="Unassembled WGS sequence"/>
</dbReference>
<keyword evidence="2" id="KW-1185">Reference proteome</keyword>
<reference evidence="1 2" key="1">
    <citation type="submission" date="2024-07" db="EMBL/GenBank/DDBJ databases">
        <title>Section-level genome sequencing and comparative genomics of Aspergillus sections Usti and Cavernicolus.</title>
        <authorList>
            <consortium name="Lawrence Berkeley National Laboratory"/>
            <person name="Nybo J.L."/>
            <person name="Vesth T.C."/>
            <person name="Theobald S."/>
            <person name="Frisvad J.C."/>
            <person name="Larsen T.O."/>
            <person name="Kjaerboelling I."/>
            <person name="Rothschild-Mancinelli K."/>
            <person name="Lyhne E.K."/>
            <person name="Kogle M.E."/>
            <person name="Barry K."/>
            <person name="Clum A."/>
            <person name="Na H."/>
            <person name="Ledsgaard L."/>
            <person name="Lin J."/>
            <person name="Lipzen A."/>
            <person name="Kuo A."/>
            <person name="Riley R."/>
            <person name="Mondo S."/>
            <person name="LaButti K."/>
            <person name="Haridas S."/>
            <person name="Pangalinan J."/>
            <person name="Salamov A.A."/>
            <person name="Simmons B.A."/>
            <person name="Magnuson J.K."/>
            <person name="Chen J."/>
            <person name="Drula E."/>
            <person name="Henrissat B."/>
            <person name="Wiebenga A."/>
            <person name="Lubbers R.J."/>
            <person name="Gomes A.C."/>
            <person name="Makela M.R."/>
            <person name="Stajich J."/>
            <person name="Grigoriev I.V."/>
            <person name="Mortensen U.H."/>
            <person name="De vries R.P."/>
            <person name="Baker S.E."/>
            <person name="Andersen M.R."/>
        </authorList>
    </citation>
    <scope>NUCLEOTIDE SEQUENCE [LARGE SCALE GENOMIC DNA]</scope>
    <source>
        <strain evidence="1 2">CBS 600.67</strain>
    </source>
</reference>
<evidence type="ECO:0008006" key="3">
    <source>
        <dbReference type="Google" id="ProtNLM"/>
    </source>
</evidence>
<evidence type="ECO:0000313" key="1">
    <source>
        <dbReference type="EMBL" id="KAL2825062.1"/>
    </source>
</evidence>
<gene>
    <name evidence="1" type="ORF">BDW59DRAFT_146755</name>
</gene>
<name>A0ABR4IBS0_9EURO</name>
<proteinExistence type="predicted"/>
<evidence type="ECO:0000313" key="2">
    <source>
        <dbReference type="Proteomes" id="UP001610335"/>
    </source>
</evidence>
<protein>
    <recommendedName>
        <fullName evidence="3">Secreted protein</fullName>
    </recommendedName>
</protein>
<accession>A0ABR4IBS0</accession>